<feature type="chain" id="PRO_5025518955" description="glycerophosphodiester phosphodiesterase" evidence="8">
    <location>
        <begin position="22"/>
        <end position="336"/>
    </location>
</feature>
<evidence type="ECO:0000256" key="4">
    <source>
        <dbReference type="ARBA" id="ARBA00022798"/>
    </source>
</evidence>
<feature type="signal peptide" evidence="8">
    <location>
        <begin position="1"/>
        <end position="21"/>
    </location>
</feature>
<dbReference type="GO" id="GO:0006071">
    <property type="term" value="P:glycerol metabolic process"/>
    <property type="evidence" value="ECO:0007669"/>
    <property type="project" value="UniProtKB-KW"/>
</dbReference>
<evidence type="ECO:0000256" key="7">
    <source>
        <dbReference type="ARBA" id="ARBA00047512"/>
    </source>
</evidence>
<dbReference type="GO" id="GO:0008889">
    <property type="term" value="F:glycerophosphodiester phosphodiesterase activity"/>
    <property type="evidence" value="ECO:0007669"/>
    <property type="project" value="UniProtKB-EC"/>
</dbReference>
<dbReference type="GO" id="GO:0005773">
    <property type="term" value="C:vacuole"/>
    <property type="evidence" value="ECO:0007669"/>
    <property type="project" value="TreeGrafter"/>
</dbReference>
<gene>
    <name evidence="10" type="ORF">F3Y22_tig00117048pilonHSYRG00311</name>
</gene>
<dbReference type="AlphaFoldDB" id="A0A6A2W9C1"/>
<reference evidence="10" key="1">
    <citation type="submission" date="2019-09" db="EMBL/GenBank/DDBJ databases">
        <title>Draft genome information of white flower Hibiscus syriacus.</title>
        <authorList>
            <person name="Kim Y.-M."/>
        </authorList>
    </citation>
    <scope>NUCLEOTIDE SEQUENCE [LARGE SCALE GENOMIC DNA]</scope>
    <source>
        <strain evidence="10">YM2019G1</strain>
    </source>
</reference>
<keyword evidence="6" id="KW-0325">Glycoprotein</keyword>
<dbReference type="InterPro" id="IPR030395">
    <property type="entry name" value="GP_PDE_dom"/>
</dbReference>
<feature type="domain" description="GP-PDE" evidence="9">
    <location>
        <begin position="46"/>
        <end position="336"/>
    </location>
</feature>
<dbReference type="PANTHER" id="PTHR43620">
    <property type="entry name" value="GLYCEROPHOSPHORYL DIESTER PHOSPHODIESTERASE"/>
    <property type="match status" value="1"/>
</dbReference>
<comment type="similarity">
    <text evidence="1">Belongs to the glycerophosphoryl diester phosphodiesterase family.</text>
</comment>
<dbReference type="FunFam" id="3.20.20.190:FF:000023">
    <property type="entry name" value="Glycerophosphodiester phosphodiesterase GDPD5"/>
    <property type="match status" value="1"/>
</dbReference>
<accession>A0A6A2W9C1</accession>
<evidence type="ECO:0000256" key="1">
    <source>
        <dbReference type="ARBA" id="ARBA00007277"/>
    </source>
</evidence>
<evidence type="ECO:0000256" key="8">
    <source>
        <dbReference type="SAM" id="SignalP"/>
    </source>
</evidence>
<dbReference type="InterPro" id="IPR017946">
    <property type="entry name" value="PLC-like_Pdiesterase_TIM-brl"/>
</dbReference>
<evidence type="ECO:0000256" key="5">
    <source>
        <dbReference type="ARBA" id="ARBA00022801"/>
    </source>
</evidence>
<dbReference type="PROSITE" id="PS51704">
    <property type="entry name" value="GP_PDE"/>
    <property type="match status" value="1"/>
</dbReference>
<proteinExistence type="inferred from homology"/>
<keyword evidence="11" id="KW-1185">Reference proteome</keyword>
<comment type="caution">
    <text evidence="10">The sequence shown here is derived from an EMBL/GenBank/DDBJ whole genome shotgun (WGS) entry which is preliminary data.</text>
</comment>
<name>A0A6A2W9C1_HIBSY</name>
<dbReference type="Gene3D" id="3.20.20.190">
    <property type="entry name" value="Phosphatidylinositol (PI) phosphodiesterase"/>
    <property type="match status" value="1"/>
</dbReference>
<evidence type="ECO:0000313" key="11">
    <source>
        <dbReference type="Proteomes" id="UP000436088"/>
    </source>
</evidence>
<comment type="catalytic activity">
    <reaction evidence="7">
        <text>a sn-glycero-3-phosphodiester + H2O = an alcohol + sn-glycerol 3-phosphate + H(+)</text>
        <dbReference type="Rhea" id="RHEA:12969"/>
        <dbReference type="ChEBI" id="CHEBI:15377"/>
        <dbReference type="ChEBI" id="CHEBI:15378"/>
        <dbReference type="ChEBI" id="CHEBI:30879"/>
        <dbReference type="ChEBI" id="CHEBI:57597"/>
        <dbReference type="ChEBI" id="CHEBI:83408"/>
        <dbReference type="EC" id="3.1.4.46"/>
    </reaction>
</comment>
<dbReference type="EMBL" id="VEPZ02001787">
    <property type="protein sequence ID" value="KAE8654463.1"/>
    <property type="molecule type" value="Genomic_DNA"/>
</dbReference>
<dbReference type="Proteomes" id="UP000436088">
    <property type="component" value="Unassembled WGS sequence"/>
</dbReference>
<dbReference type="PANTHER" id="PTHR43620:SF7">
    <property type="entry name" value="GLYCEROPHOSPHODIESTER PHOSPHODIESTERASE GDPD5-RELATED"/>
    <property type="match status" value="1"/>
</dbReference>
<dbReference type="GO" id="GO:0006629">
    <property type="term" value="P:lipid metabolic process"/>
    <property type="evidence" value="ECO:0007669"/>
    <property type="project" value="InterPro"/>
</dbReference>
<dbReference type="Pfam" id="PF03009">
    <property type="entry name" value="GDPD"/>
    <property type="match status" value="1"/>
</dbReference>
<protein>
    <recommendedName>
        <fullName evidence="2">glycerophosphodiester phosphodiesterase</fullName>
        <ecNumber evidence="2">3.1.4.46</ecNumber>
    </recommendedName>
</protein>
<dbReference type="EC" id="3.1.4.46" evidence="2"/>
<evidence type="ECO:0000313" key="10">
    <source>
        <dbReference type="EMBL" id="KAE8654463.1"/>
    </source>
</evidence>
<keyword evidence="4" id="KW-0319">Glycerol metabolism</keyword>
<evidence type="ECO:0000256" key="2">
    <source>
        <dbReference type="ARBA" id="ARBA00012247"/>
    </source>
</evidence>
<evidence type="ECO:0000259" key="9">
    <source>
        <dbReference type="PROSITE" id="PS51704"/>
    </source>
</evidence>
<keyword evidence="3 8" id="KW-0732">Signal</keyword>
<organism evidence="10 11">
    <name type="scientific">Hibiscus syriacus</name>
    <name type="common">Rose of Sharon</name>
    <dbReference type="NCBI Taxonomy" id="106335"/>
    <lineage>
        <taxon>Eukaryota</taxon>
        <taxon>Viridiplantae</taxon>
        <taxon>Streptophyta</taxon>
        <taxon>Embryophyta</taxon>
        <taxon>Tracheophyta</taxon>
        <taxon>Spermatophyta</taxon>
        <taxon>Magnoliopsida</taxon>
        <taxon>eudicotyledons</taxon>
        <taxon>Gunneridae</taxon>
        <taxon>Pentapetalae</taxon>
        <taxon>rosids</taxon>
        <taxon>malvids</taxon>
        <taxon>Malvales</taxon>
        <taxon>Malvaceae</taxon>
        <taxon>Malvoideae</taxon>
        <taxon>Hibiscus</taxon>
    </lineage>
</organism>
<sequence>MNWIGIIVPFIAVSVIGGCVGRPLVHPAPSTIADRHIRKPLQTIRPYNIAHRGSNGELPEETIAAYKASFFRAIEEGADFIESDILSSKDGVLICLHDLILDNTTDVANHKQFANRKRSYEVQGVNITGWFVVDFTLEELKLLRVKQRFGFRDQQYNGKFSLITFDEFISVALHAKRVVGIYPEIKNPVFINQHVKWSDGKKFEDKFMETLENMDIKDLMSTEWLKQPIFIQSFAPTSLTYIANLTNLPKILLIADLTTRTEDTNQWFFEITSDSYFSFIKKYVVGIGPSKETILPSLDNHLSKTSNAGLVAKAHAHGLQVTIGFPDVSFASSLLP</sequence>
<keyword evidence="5" id="KW-0378">Hydrolase</keyword>
<evidence type="ECO:0000256" key="6">
    <source>
        <dbReference type="ARBA" id="ARBA00023180"/>
    </source>
</evidence>
<evidence type="ECO:0000256" key="3">
    <source>
        <dbReference type="ARBA" id="ARBA00022729"/>
    </source>
</evidence>
<dbReference type="SUPFAM" id="SSF51695">
    <property type="entry name" value="PLC-like phosphodiesterases"/>
    <property type="match status" value="1"/>
</dbReference>